<accession>A0AAV9JB06</accession>
<sequence>MPTFEQNSYGALDYTFGAVAHYHGKADGMRESLRSQSSNGTAPPTPPKDIRYSPGAATAARTAGIRSGGQDSAYPTITTQRKPVATANLPAAQQPQPTIKRKPVGERPTPITIPSTPTVQQQQGILSPNGELRTIFRDASGKIDLTTIKTVPVARWTPPAFPSVQAQPRPSSRGSFLSFGRSDRADTSDSSTGRRPGSRRGSITDLFKSAGRRLSDAFKDKATIVKMDPEEREDWIESRREEKKRSASQRSNERESTHREKPRDRPSHQKDALVRKNMHNAELAHNLVDTNSNYDVMLAQSESNAGINRAHRKSYNIACDIAASRGEPRPKSPAELPVADLSLDPAERRLARQSTGPKHIDELASEGRISPPHFTTGEKIAIALSKTTDTLKTRGRSNTAESAMSFGMTDLAPPEMMHVCSRCNRPPEDFLHSSGFCNACHIYLREQKVKMAKMGK</sequence>
<evidence type="ECO:0000313" key="3">
    <source>
        <dbReference type="Proteomes" id="UP001324427"/>
    </source>
</evidence>
<feature type="compositionally biased region" description="Low complexity" evidence="1">
    <location>
        <begin position="168"/>
        <end position="180"/>
    </location>
</feature>
<feature type="compositionally biased region" description="Low complexity" evidence="1">
    <location>
        <begin position="55"/>
        <end position="69"/>
    </location>
</feature>
<feature type="region of interest" description="Disordered" evidence="1">
    <location>
        <begin position="159"/>
        <end position="206"/>
    </location>
</feature>
<proteinExistence type="predicted"/>
<evidence type="ECO:0000313" key="2">
    <source>
        <dbReference type="EMBL" id="KAK4542085.1"/>
    </source>
</evidence>
<organism evidence="2 3">
    <name type="scientific">Oleoguttula mirabilis</name>
    <dbReference type="NCBI Taxonomy" id="1507867"/>
    <lineage>
        <taxon>Eukaryota</taxon>
        <taxon>Fungi</taxon>
        <taxon>Dikarya</taxon>
        <taxon>Ascomycota</taxon>
        <taxon>Pezizomycotina</taxon>
        <taxon>Dothideomycetes</taxon>
        <taxon>Dothideomycetidae</taxon>
        <taxon>Mycosphaerellales</taxon>
        <taxon>Teratosphaeriaceae</taxon>
        <taxon>Oleoguttula</taxon>
    </lineage>
</organism>
<protein>
    <submittedName>
        <fullName evidence="2">Uncharacterized protein</fullName>
    </submittedName>
</protein>
<feature type="region of interest" description="Disordered" evidence="1">
    <location>
        <begin position="324"/>
        <end position="343"/>
    </location>
</feature>
<dbReference type="AlphaFoldDB" id="A0AAV9JB06"/>
<feature type="compositionally biased region" description="Low complexity" evidence="1">
    <location>
        <begin position="188"/>
        <end position="204"/>
    </location>
</feature>
<reference evidence="2 3" key="1">
    <citation type="submission" date="2021-11" db="EMBL/GenBank/DDBJ databases">
        <title>Black yeast isolated from Biological Soil Crust.</title>
        <authorList>
            <person name="Kurbessoian T."/>
        </authorList>
    </citation>
    <scope>NUCLEOTIDE SEQUENCE [LARGE SCALE GENOMIC DNA]</scope>
    <source>
        <strain evidence="2 3">CCFEE 5522</strain>
    </source>
</reference>
<feature type="region of interest" description="Disordered" evidence="1">
    <location>
        <begin position="230"/>
        <end position="270"/>
    </location>
</feature>
<keyword evidence="3" id="KW-1185">Reference proteome</keyword>
<dbReference type="EMBL" id="JAVFHQ010000045">
    <property type="protein sequence ID" value="KAK4542085.1"/>
    <property type="molecule type" value="Genomic_DNA"/>
</dbReference>
<dbReference type="Proteomes" id="UP001324427">
    <property type="component" value="Unassembled WGS sequence"/>
</dbReference>
<evidence type="ECO:0000256" key="1">
    <source>
        <dbReference type="SAM" id="MobiDB-lite"/>
    </source>
</evidence>
<gene>
    <name evidence="2" type="ORF">LTR36_007116</name>
</gene>
<feature type="region of interest" description="Disordered" evidence="1">
    <location>
        <begin position="27"/>
        <end position="107"/>
    </location>
</feature>
<name>A0AAV9JB06_9PEZI</name>
<comment type="caution">
    <text evidence="2">The sequence shown here is derived from an EMBL/GenBank/DDBJ whole genome shotgun (WGS) entry which is preliminary data.</text>
</comment>